<feature type="non-terminal residue" evidence="1">
    <location>
        <position position="1"/>
    </location>
</feature>
<evidence type="ECO:0000313" key="2">
    <source>
        <dbReference type="Proteomes" id="UP000789860"/>
    </source>
</evidence>
<reference evidence="1" key="1">
    <citation type="submission" date="2021-06" db="EMBL/GenBank/DDBJ databases">
        <authorList>
            <person name="Kallberg Y."/>
            <person name="Tangrot J."/>
            <person name="Rosling A."/>
        </authorList>
    </citation>
    <scope>NUCLEOTIDE SEQUENCE</scope>
    <source>
        <strain evidence="1">AU212A</strain>
    </source>
</reference>
<protein>
    <submittedName>
        <fullName evidence="1">4477_t:CDS:1</fullName>
    </submittedName>
</protein>
<accession>A0ACA9KQ88</accession>
<organism evidence="1 2">
    <name type="scientific">Scutellospora calospora</name>
    <dbReference type="NCBI Taxonomy" id="85575"/>
    <lineage>
        <taxon>Eukaryota</taxon>
        <taxon>Fungi</taxon>
        <taxon>Fungi incertae sedis</taxon>
        <taxon>Mucoromycota</taxon>
        <taxon>Glomeromycotina</taxon>
        <taxon>Glomeromycetes</taxon>
        <taxon>Diversisporales</taxon>
        <taxon>Gigasporaceae</taxon>
        <taxon>Scutellospora</taxon>
    </lineage>
</organism>
<name>A0ACA9KQ88_9GLOM</name>
<dbReference type="EMBL" id="CAJVPM010002456">
    <property type="protein sequence ID" value="CAG8486606.1"/>
    <property type="molecule type" value="Genomic_DNA"/>
</dbReference>
<gene>
    <name evidence="1" type="ORF">SCALOS_LOCUS2658</name>
</gene>
<keyword evidence="2" id="KW-1185">Reference proteome</keyword>
<evidence type="ECO:0000313" key="1">
    <source>
        <dbReference type="EMBL" id="CAG8486606.1"/>
    </source>
</evidence>
<proteinExistence type="predicted"/>
<dbReference type="Proteomes" id="UP000789860">
    <property type="component" value="Unassembled WGS sequence"/>
</dbReference>
<comment type="caution">
    <text evidence="1">The sequence shown here is derived from an EMBL/GenBank/DDBJ whole genome shotgun (WGS) entry which is preliminary data.</text>
</comment>
<sequence>GSNADMVVAETYLKKIDVNAKIDWNIAYEALIKDAEVDPWEQGLFQGRLFLTDYKKYGYIPSPNDRKVGYINSPCSRTLEYSANDYSISLVAKGLGKRNDYIKYRNRATSWENLWCPDITYDGVEGFILPRFVNGSFDIKWASGQNLVRDGYSFYEGSSWEYSLDIPFGGPKRFEERLDITFTSNASGSKPFLGGYFNIGNEPSFFHACLYHFIGVQYKSVEVIRDIMETKFGIGQDGIPGNDDSGAMGSWYAFNAIGIFPIGGTDIYLINSPCFDKVTIYLSTSPLKTFTIIAHNLTNINIYVQNVKINGKEWKKTWFKHKDISKGAIMELQMGSEPSKFWGVIEEGEDHKEIEDRVIPPSMSDYKII</sequence>